<protein>
    <recommendedName>
        <fullName evidence="3">purine-nucleoside phosphorylase</fullName>
        <ecNumber evidence="3">2.4.2.1</ecNumber>
    </recommendedName>
    <alternativeName>
        <fullName evidence="6">Inosine-guanosine phosphorylase</fullName>
    </alternativeName>
</protein>
<dbReference type="GO" id="GO:0004731">
    <property type="term" value="F:purine-nucleoside phosphorylase activity"/>
    <property type="evidence" value="ECO:0007669"/>
    <property type="project" value="UniProtKB-EC"/>
</dbReference>
<evidence type="ECO:0000256" key="2">
    <source>
        <dbReference type="ARBA" id="ARBA00006751"/>
    </source>
</evidence>
<dbReference type="EC" id="2.4.2.1" evidence="3"/>
<evidence type="ECO:0000259" key="7">
    <source>
        <dbReference type="Pfam" id="PF01048"/>
    </source>
</evidence>
<dbReference type="PANTHER" id="PTHR11904:SF9">
    <property type="entry name" value="PURINE NUCLEOSIDE PHOSPHORYLASE-RELATED"/>
    <property type="match status" value="1"/>
</dbReference>
<dbReference type="Gene3D" id="3.40.50.1580">
    <property type="entry name" value="Nucleoside phosphorylase domain"/>
    <property type="match status" value="1"/>
</dbReference>
<comment type="pathway">
    <text evidence="1">Purine metabolism; purine nucleoside salvage.</text>
</comment>
<dbReference type="SUPFAM" id="SSF53167">
    <property type="entry name" value="Purine and uridine phosphorylases"/>
    <property type="match status" value="1"/>
</dbReference>
<gene>
    <name evidence="8" type="ORF">METZ01_LOCUS64941</name>
</gene>
<dbReference type="EMBL" id="UINC01004137">
    <property type="protein sequence ID" value="SVA12087.1"/>
    <property type="molecule type" value="Genomic_DNA"/>
</dbReference>
<dbReference type="GO" id="GO:0009116">
    <property type="term" value="P:nucleoside metabolic process"/>
    <property type="evidence" value="ECO:0007669"/>
    <property type="project" value="InterPro"/>
</dbReference>
<dbReference type="UniPathway" id="UPA00606"/>
<keyword evidence="4" id="KW-0328">Glycosyltransferase</keyword>
<dbReference type="Pfam" id="PF01048">
    <property type="entry name" value="PNP_UDP_1"/>
    <property type="match status" value="1"/>
</dbReference>
<keyword evidence="5" id="KW-0808">Transferase</keyword>
<dbReference type="InterPro" id="IPR011268">
    <property type="entry name" value="Purine_phosphorylase"/>
</dbReference>
<evidence type="ECO:0000256" key="1">
    <source>
        <dbReference type="ARBA" id="ARBA00005058"/>
    </source>
</evidence>
<evidence type="ECO:0000256" key="4">
    <source>
        <dbReference type="ARBA" id="ARBA00022676"/>
    </source>
</evidence>
<dbReference type="AlphaFoldDB" id="A0A381TBL0"/>
<proteinExistence type="inferred from homology"/>
<evidence type="ECO:0000313" key="8">
    <source>
        <dbReference type="EMBL" id="SVA12087.1"/>
    </source>
</evidence>
<dbReference type="InterPro" id="IPR035994">
    <property type="entry name" value="Nucleoside_phosphorylase_sf"/>
</dbReference>
<accession>A0A381TBL0</accession>
<name>A0A381TBL0_9ZZZZ</name>
<dbReference type="PANTHER" id="PTHR11904">
    <property type="entry name" value="METHYLTHIOADENOSINE/PURINE NUCLEOSIDE PHOSPHORYLASE"/>
    <property type="match status" value="1"/>
</dbReference>
<dbReference type="InterPro" id="IPR000845">
    <property type="entry name" value="Nucleoside_phosphorylase_d"/>
</dbReference>
<organism evidence="8">
    <name type="scientific">marine metagenome</name>
    <dbReference type="NCBI Taxonomy" id="408172"/>
    <lineage>
        <taxon>unclassified sequences</taxon>
        <taxon>metagenomes</taxon>
        <taxon>ecological metagenomes</taxon>
    </lineage>
</organism>
<feature type="domain" description="Nucleoside phosphorylase" evidence="7">
    <location>
        <begin position="2"/>
        <end position="106"/>
    </location>
</feature>
<evidence type="ECO:0000256" key="6">
    <source>
        <dbReference type="ARBA" id="ARBA00031036"/>
    </source>
</evidence>
<dbReference type="GO" id="GO:0005737">
    <property type="term" value="C:cytoplasm"/>
    <property type="evidence" value="ECO:0007669"/>
    <property type="project" value="TreeGrafter"/>
</dbReference>
<sequence length="117" mass="12654">MLSIAKKVAKQIKINLAQGNYCWTLGPSYETAAEIDYFRQLGGNAVGMSTVPEVREGAKLGMHILVLSVLTNYASGITMSELTHEEVLETANKTGKDFISLLLGIIAQLKPENGIKS</sequence>
<evidence type="ECO:0000256" key="5">
    <source>
        <dbReference type="ARBA" id="ARBA00022679"/>
    </source>
</evidence>
<reference evidence="8" key="1">
    <citation type="submission" date="2018-05" db="EMBL/GenBank/DDBJ databases">
        <authorList>
            <person name="Lanie J.A."/>
            <person name="Ng W.-L."/>
            <person name="Kazmierczak K.M."/>
            <person name="Andrzejewski T.M."/>
            <person name="Davidsen T.M."/>
            <person name="Wayne K.J."/>
            <person name="Tettelin H."/>
            <person name="Glass J.I."/>
            <person name="Rusch D."/>
            <person name="Podicherti R."/>
            <person name="Tsui H.-C.T."/>
            <person name="Winkler M.E."/>
        </authorList>
    </citation>
    <scope>NUCLEOTIDE SEQUENCE</scope>
</reference>
<comment type="similarity">
    <text evidence="2">Belongs to the PNP/MTAP phosphorylase family.</text>
</comment>
<evidence type="ECO:0000256" key="3">
    <source>
        <dbReference type="ARBA" id="ARBA00011886"/>
    </source>
</evidence>